<feature type="compositionally biased region" description="Low complexity" evidence="1">
    <location>
        <begin position="141"/>
        <end position="155"/>
    </location>
</feature>
<reference evidence="2" key="1">
    <citation type="submission" date="2023-06" db="EMBL/GenBank/DDBJ databases">
        <title>Male Hemibagrus guttatus genome.</title>
        <authorList>
            <person name="Bian C."/>
        </authorList>
    </citation>
    <scope>NUCLEOTIDE SEQUENCE</scope>
    <source>
        <strain evidence="2">Male_cb2023</strain>
        <tissue evidence="2">Muscle</tissue>
    </source>
</reference>
<comment type="caution">
    <text evidence="2">The sequence shown here is derived from an EMBL/GenBank/DDBJ whole genome shotgun (WGS) entry which is preliminary data.</text>
</comment>
<name>A0AAE0PPL4_9TELE</name>
<feature type="non-terminal residue" evidence="2">
    <location>
        <position position="1"/>
    </location>
</feature>
<dbReference type="AlphaFoldDB" id="A0AAE0PPL4"/>
<evidence type="ECO:0000313" key="3">
    <source>
        <dbReference type="Proteomes" id="UP001274896"/>
    </source>
</evidence>
<gene>
    <name evidence="2" type="ORF">QTP70_019543</name>
</gene>
<evidence type="ECO:0000313" key="2">
    <source>
        <dbReference type="EMBL" id="KAK3505828.1"/>
    </source>
</evidence>
<evidence type="ECO:0000256" key="1">
    <source>
        <dbReference type="SAM" id="MobiDB-lite"/>
    </source>
</evidence>
<feature type="compositionally biased region" description="Polar residues" evidence="1">
    <location>
        <begin position="117"/>
        <end position="128"/>
    </location>
</feature>
<dbReference type="Proteomes" id="UP001274896">
    <property type="component" value="Unassembled WGS sequence"/>
</dbReference>
<keyword evidence="3" id="KW-1185">Reference proteome</keyword>
<dbReference type="EMBL" id="JAUCMX010000497">
    <property type="protein sequence ID" value="KAK3505828.1"/>
    <property type="molecule type" value="Genomic_DNA"/>
</dbReference>
<accession>A0AAE0PPL4</accession>
<protein>
    <recommendedName>
        <fullName evidence="4">Reverse transcriptase domain-containing protein</fullName>
    </recommendedName>
</protein>
<evidence type="ECO:0008006" key="4">
    <source>
        <dbReference type="Google" id="ProtNLM"/>
    </source>
</evidence>
<feature type="region of interest" description="Disordered" evidence="1">
    <location>
        <begin position="111"/>
        <end position="170"/>
    </location>
</feature>
<sequence>MGPPTFSWLTKYLGEVVRPAKITPETKTLLDGNAKNWSYTNRLILQDHYAQCIDREVDELQGLVVTNWSPAFTRAEKKYRNKYKKRHVREAIEKVKAILTALWDEPAQVPTPEQVLASEQASPPTEVNLQEERLSEDTEFPTTAPQPTFPTTTTPQFPPPRSPRAPRRNQEEGYINRKQLTYLRGVDNPRTRRFYLLPKIHKDPKSWSIPFEMPPGRPIVSDCGSNTYATAEFIEHYLNPISNQHPSYIRDTYDFIDKVRNLVLPIDCFLFTIDIDSLYTNIGTSAGVEAIMEWFKRYPDGKKPDKHVIDLLKINLTENDFEFNSEYFLQVKGTAMGKRFAPSYANIFMAKWEEEALSAWPIKPLHYFRFLDDIWGVWKESEKEFK</sequence>
<organism evidence="2 3">
    <name type="scientific">Hemibagrus guttatus</name>
    <dbReference type="NCBI Taxonomy" id="175788"/>
    <lineage>
        <taxon>Eukaryota</taxon>
        <taxon>Metazoa</taxon>
        <taxon>Chordata</taxon>
        <taxon>Craniata</taxon>
        <taxon>Vertebrata</taxon>
        <taxon>Euteleostomi</taxon>
        <taxon>Actinopterygii</taxon>
        <taxon>Neopterygii</taxon>
        <taxon>Teleostei</taxon>
        <taxon>Ostariophysi</taxon>
        <taxon>Siluriformes</taxon>
        <taxon>Bagridae</taxon>
        <taxon>Hemibagrus</taxon>
    </lineage>
</organism>
<dbReference type="PANTHER" id="PTHR21301">
    <property type="entry name" value="REVERSE TRANSCRIPTASE"/>
    <property type="match status" value="1"/>
</dbReference>
<proteinExistence type="predicted"/>
<dbReference type="PANTHER" id="PTHR21301:SF10">
    <property type="entry name" value="REVERSE TRANSCRIPTASE DOMAIN-CONTAINING PROTEIN"/>
    <property type="match status" value="1"/>
</dbReference>